<evidence type="ECO:0000313" key="1">
    <source>
        <dbReference type="EMBL" id="KAI3802288.1"/>
    </source>
</evidence>
<accession>A0ACB9I3J7</accession>
<reference evidence="2" key="1">
    <citation type="journal article" date="2022" name="Mol. Ecol. Resour.">
        <title>The genomes of chicory, endive, great burdock and yacon provide insights into Asteraceae palaeo-polyploidization history and plant inulin production.</title>
        <authorList>
            <person name="Fan W."/>
            <person name="Wang S."/>
            <person name="Wang H."/>
            <person name="Wang A."/>
            <person name="Jiang F."/>
            <person name="Liu H."/>
            <person name="Zhao H."/>
            <person name="Xu D."/>
            <person name="Zhang Y."/>
        </authorList>
    </citation>
    <scope>NUCLEOTIDE SEQUENCE [LARGE SCALE GENOMIC DNA]</scope>
    <source>
        <strain evidence="2">cv. Yunnan</strain>
    </source>
</reference>
<gene>
    <name evidence="1" type="ORF">L1987_30418</name>
</gene>
<dbReference type="Proteomes" id="UP001056120">
    <property type="component" value="Linkage Group LG10"/>
</dbReference>
<evidence type="ECO:0000313" key="2">
    <source>
        <dbReference type="Proteomes" id="UP001056120"/>
    </source>
</evidence>
<name>A0ACB9I3J7_9ASTR</name>
<keyword evidence="2" id="KW-1185">Reference proteome</keyword>
<dbReference type="EMBL" id="CM042027">
    <property type="protein sequence ID" value="KAI3802288.1"/>
    <property type="molecule type" value="Genomic_DNA"/>
</dbReference>
<proteinExistence type="predicted"/>
<sequence>MAASWWWRCIRLHDGSSDGMAAVYRGWSSGDLTVVGGKLHDRNGELVVEGERCPATTVVMVVALAEIWRFHVCMVISGGGSVEMIMAVMAIIV</sequence>
<reference evidence="1 2" key="2">
    <citation type="journal article" date="2022" name="Mol. Ecol. Resour.">
        <title>The genomes of chicory, endive, great burdock and yacon provide insights into Asteraceae paleo-polyploidization history and plant inulin production.</title>
        <authorList>
            <person name="Fan W."/>
            <person name="Wang S."/>
            <person name="Wang H."/>
            <person name="Wang A."/>
            <person name="Jiang F."/>
            <person name="Liu H."/>
            <person name="Zhao H."/>
            <person name="Xu D."/>
            <person name="Zhang Y."/>
        </authorList>
    </citation>
    <scope>NUCLEOTIDE SEQUENCE [LARGE SCALE GENOMIC DNA]</scope>
    <source>
        <strain evidence="2">cv. Yunnan</strain>
        <tissue evidence="1">Leaves</tissue>
    </source>
</reference>
<comment type="caution">
    <text evidence="1">The sequence shown here is derived from an EMBL/GenBank/DDBJ whole genome shotgun (WGS) entry which is preliminary data.</text>
</comment>
<organism evidence="1 2">
    <name type="scientific">Smallanthus sonchifolius</name>
    <dbReference type="NCBI Taxonomy" id="185202"/>
    <lineage>
        <taxon>Eukaryota</taxon>
        <taxon>Viridiplantae</taxon>
        <taxon>Streptophyta</taxon>
        <taxon>Embryophyta</taxon>
        <taxon>Tracheophyta</taxon>
        <taxon>Spermatophyta</taxon>
        <taxon>Magnoliopsida</taxon>
        <taxon>eudicotyledons</taxon>
        <taxon>Gunneridae</taxon>
        <taxon>Pentapetalae</taxon>
        <taxon>asterids</taxon>
        <taxon>campanulids</taxon>
        <taxon>Asterales</taxon>
        <taxon>Asteraceae</taxon>
        <taxon>Asteroideae</taxon>
        <taxon>Heliantheae alliance</taxon>
        <taxon>Millerieae</taxon>
        <taxon>Smallanthus</taxon>
    </lineage>
</organism>
<protein>
    <submittedName>
        <fullName evidence="1">Uncharacterized protein</fullName>
    </submittedName>
</protein>